<name>A0A2S6IA54_9BACT</name>
<dbReference type="Gene3D" id="2.40.160.20">
    <property type="match status" value="1"/>
</dbReference>
<dbReference type="OrthoDB" id="627554at2"/>
<sequence length="400" mass="44701">MRQALLVVHLLFLISAIATAQHDRNTADNRRPWTVTAGHQVGMLLPVEPFLRGENLSGAPLTRFGATTASFLVRTAGHREWERRHGRPELGFGLTFLHYHNRRELGRPVALHRSFLAPLWERDGIRLAYGADIGLAAGWRRYDADRNPFNKLISTYLTAYFRLRVAGKVPLSDHFALQLDAGLTHVSNGNVKRPNAGLNAVSAGIGLRYAIREVPPAVLPPLPRFSPYTDLSISFFGGVEKRLYQTENLPPSEKYRGLTHGLGGIAVTVGRRLSYGSKIGLGGSLMYHDGNRVSAWTEDGQLHHHAAGSVGDRLRLGVFPSYELIFHRWSVMVQAEYYVVAPGDMNPVDRFRQRLGLKYRLSDRVYLATLVNARQFSVADFVEWHVGYTLTGSRRRGGSD</sequence>
<gene>
    <name evidence="2" type="ORF">CLV84_1350</name>
</gene>
<protein>
    <submittedName>
        <fullName evidence="2">Lipid A 3-O-deacylase PagL</fullName>
    </submittedName>
</protein>
<reference evidence="2 3" key="1">
    <citation type="submission" date="2018-02" db="EMBL/GenBank/DDBJ databases">
        <title>Genomic Encyclopedia of Archaeal and Bacterial Type Strains, Phase II (KMG-II): from individual species to whole genera.</title>
        <authorList>
            <person name="Goeker M."/>
        </authorList>
    </citation>
    <scope>NUCLEOTIDE SEQUENCE [LARGE SCALE GENOMIC DNA]</scope>
    <source>
        <strain evidence="2 3">DSM 29526</strain>
    </source>
</reference>
<evidence type="ECO:0000256" key="1">
    <source>
        <dbReference type="SAM" id="SignalP"/>
    </source>
</evidence>
<dbReference type="Pfam" id="PF09411">
    <property type="entry name" value="PagL"/>
    <property type="match status" value="1"/>
</dbReference>
<dbReference type="InterPro" id="IPR018550">
    <property type="entry name" value="Lipid-A_deacylase-rel"/>
</dbReference>
<comment type="caution">
    <text evidence="2">The sequence shown here is derived from an EMBL/GenBank/DDBJ whole genome shotgun (WGS) entry which is preliminary data.</text>
</comment>
<proteinExistence type="predicted"/>
<feature type="chain" id="PRO_5015614844" evidence="1">
    <location>
        <begin position="21"/>
        <end position="400"/>
    </location>
</feature>
<dbReference type="RefSeq" id="WP_104418932.1">
    <property type="nucleotide sequence ID" value="NZ_PTJC01000005.1"/>
</dbReference>
<dbReference type="Proteomes" id="UP000237662">
    <property type="component" value="Unassembled WGS sequence"/>
</dbReference>
<evidence type="ECO:0000313" key="3">
    <source>
        <dbReference type="Proteomes" id="UP000237662"/>
    </source>
</evidence>
<accession>A0A2S6IA54</accession>
<keyword evidence="3" id="KW-1185">Reference proteome</keyword>
<evidence type="ECO:0000313" key="2">
    <source>
        <dbReference type="EMBL" id="PPK88383.1"/>
    </source>
</evidence>
<dbReference type="EMBL" id="PTJC01000005">
    <property type="protein sequence ID" value="PPK88383.1"/>
    <property type="molecule type" value="Genomic_DNA"/>
</dbReference>
<keyword evidence="1" id="KW-0732">Signal</keyword>
<dbReference type="AlphaFoldDB" id="A0A2S6IA54"/>
<feature type="signal peptide" evidence="1">
    <location>
        <begin position="1"/>
        <end position="20"/>
    </location>
</feature>
<organism evidence="2 3">
    <name type="scientific">Neolewinella xylanilytica</name>
    <dbReference type="NCBI Taxonomy" id="1514080"/>
    <lineage>
        <taxon>Bacteria</taxon>
        <taxon>Pseudomonadati</taxon>
        <taxon>Bacteroidota</taxon>
        <taxon>Saprospiria</taxon>
        <taxon>Saprospirales</taxon>
        <taxon>Lewinellaceae</taxon>
        <taxon>Neolewinella</taxon>
    </lineage>
</organism>